<dbReference type="AlphaFoldDB" id="A0A383AKY8"/>
<feature type="compositionally biased region" description="Acidic residues" evidence="1">
    <location>
        <begin position="44"/>
        <end position="53"/>
    </location>
</feature>
<proteinExistence type="predicted"/>
<evidence type="ECO:0000313" key="2">
    <source>
        <dbReference type="EMBL" id="SVE08253.1"/>
    </source>
</evidence>
<feature type="non-terminal residue" evidence="2">
    <location>
        <position position="149"/>
    </location>
</feature>
<dbReference type="EMBL" id="UINC01192893">
    <property type="protein sequence ID" value="SVE08253.1"/>
    <property type="molecule type" value="Genomic_DNA"/>
</dbReference>
<organism evidence="2">
    <name type="scientific">marine metagenome</name>
    <dbReference type="NCBI Taxonomy" id="408172"/>
    <lineage>
        <taxon>unclassified sequences</taxon>
        <taxon>metagenomes</taxon>
        <taxon>ecological metagenomes</taxon>
    </lineage>
</organism>
<evidence type="ECO:0000256" key="1">
    <source>
        <dbReference type="SAM" id="MobiDB-lite"/>
    </source>
</evidence>
<accession>A0A383AKY8</accession>
<reference evidence="2" key="1">
    <citation type="submission" date="2018-05" db="EMBL/GenBank/DDBJ databases">
        <authorList>
            <person name="Lanie J.A."/>
            <person name="Ng W.-L."/>
            <person name="Kazmierczak K.M."/>
            <person name="Andrzejewski T.M."/>
            <person name="Davidsen T.M."/>
            <person name="Wayne K.J."/>
            <person name="Tettelin H."/>
            <person name="Glass J.I."/>
            <person name="Rusch D."/>
            <person name="Podicherti R."/>
            <person name="Tsui H.-C.T."/>
            <person name="Winkler M.E."/>
        </authorList>
    </citation>
    <scope>NUCLEOTIDE SEQUENCE</scope>
</reference>
<sequence>MKKILYLTILVMTLMPCVSVYSQLGDLSIIESMSGLIKENQAPETEDETDIEETSTTKDKPEANFEDDSYGYTGGKNFVNPPQERFFDKPLSYFGYDFFADVPTTFSSATNIPIPPDYVLGPMDNVQIILFGNNNATYNLRVSRDGEIF</sequence>
<name>A0A383AKY8_9ZZZZ</name>
<gene>
    <name evidence="2" type="ORF">METZ01_LOCUS461107</name>
</gene>
<protein>
    <submittedName>
        <fullName evidence="2">Uncharacterized protein</fullName>
    </submittedName>
</protein>
<feature type="region of interest" description="Disordered" evidence="1">
    <location>
        <begin position="40"/>
        <end position="76"/>
    </location>
</feature>